<comment type="subcellular location">
    <subcellularLocation>
        <location evidence="1">Nucleus</location>
    </subcellularLocation>
</comment>
<dbReference type="InterPro" id="IPR009072">
    <property type="entry name" value="Histone-fold"/>
</dbReference>
<dbReference type="GO" id="GO:0031507">
    <property type="term" value="P:heterochromatin formation"/>
    <property type="evidence" value="ECO:0007669"/>
    <property type="project" value="TreeGrafter"/>
</dbReference>
<dbReference type="Gene3D" id="1.10.20.10">
    <property type="entry name" value="Histone, subunit A"/>
    <property type="match status" value="1"/>
</dbReference>
<dbReference type="eggNOG" id="KOG1441">
    <property type="taxonomic scope" value="Eukaryota"/>
</dbReference>
<keyword evidence="4" id="KW-0812">Transmembrane</keyword>
<feature type="transmembrane region" description="Helical" evidence="4">
    <location>
        <begin position="389"/>
        <end position="413"/>
    </location>
</feature>
<protein>
    <submittedName>
        <fullName evidence="7">Glucose-6-phosphate/phosphate and phosphoenolpyruvate/phosphate antiporter</fullName>
    </submittedName>
</protein>
<keyword evidence="4" id="KW-1133">Transmembrane helix</keyword>
<dbReference type="InterPro" id="IPR051377">
    <property type="entry name" value="DNA_Pol-Epsilon_Subunit"/>
</dbReference>
<evidence type="ECO:0000256" key="3">
    <source>
        <dbReference type="SAM" id="MobiDB-lite"/>
    </source>
</evidence>
<dbReference type="SUPFAM" id="SSF47113">
    <property type="entry name" value="Histone-fold"/>
    <property type="match status" value="1"/>
</dbReference>
<keyword evidence="7" id="KW-0670">Pyruvate</keyword>
<gene>
    <name evidence="7" type="ORF">BE221DRAFT_71060</name>
</gene>
<feature type="compositionally biased region" description="Polar residues" evidence="3">
    <location>
        <begin position="532"/>
        <end position="541"/>
    </location>
</feature>
<feature type="transmembrane region" description="Helical" evidence="4">
    <location>
        <begin position="349"/>
        <end position="369"/>
    </location>
</feature>
<dbReference type="InterPro" id="IPR004853">
    <property type="entry name" value="Sugar_P_trans_dom"/>
</dbReference>
<dbReference type="GO" id="GO:0006974">
    <property type="term" value="P:DNA damage response"/>
    <property type="evidence" value="ECO:0007669"/>
    <property type="project" value="TreeGrafter"/>
</dbReference>
<name>A0A1Y5IJN1_OSTTA</name>
<dbReference type="GO" id="GO:0008622">
    <property type="term" value="C:epsilon DNA polymerase complex"/>
    <property type="evidence" value="ECO:0007669"/>
    <property type="project" value="TreeGrafter"/>
</dbReference>
<dbReference type="GO" id="GO:0031490">
    <property type="term" value="F:chromatin DNA binding"/>
    <property type="evidence" value="ECO:0007669"/>
    <property type="project" value="TreeGrafter"/>
</dbReference>
<accession>A0A1Y5IJN1</accession>
<dbReference type="GO" id="GO:0006272">
    <property type="term" value="P:leading strand elongation"/>
    <property type="evidence" value="ECO:0007669"/>
    <property type="project" value="TreeGrafter"/>
</dbReference>
<proteinExistence type="predicted"/>
<organism evidence="7">
    <name type="scientific">Ostreococcus tauri</name>
    <name type="common">Marine green alga</name>
    <dbReference type="NCBI Taxonomy" id="70448"/>
    <lineage>
        <taxon>Eukaryota</taxon>
        <taxon>Viridiplantae</taxon>
        <taxon>Chlorophyta</taxon>
        <taxon>Mamiellophyceae</taxon>
        <taxon>Mamiellales</taxon>
        <taxon>Bathycoccaceae</taxon>
        <taxon>Ostreococcus</taxon>
    </lineage>
</organism>
<feature type="transmembrane region" description="Helical" evidence="4">
    <location>
        <begin position="255"/>
        <end position="276"/>
    </location>
</feature>
<dbReference type="PANTHER" id="PTHR46172:SF1">
    <property type="entry name" value="DNA POLYMERASE EPSILON SUBUNIT 3"/>
    <property type="match status" value="1"/>
</dbReference>
<dbReference type="InterPro" id="IPR003958">
    <property type="entry name" value="CBFA_NFYB_domain"/>
</dbReference>
<feature type="transmembrane region" description="Helical" evidence="4">
    <location>
        <begin position="288"/>
        <end position="308"/>
    </location>
</feature>
<feature type="domain" description="Transcription factor CBF/NF-Y/archaeal histone" evidence="5">
    <location>
        <begin position="38"/>
        <end position="112"/>
    </location>
</feature>
<feature type="transmembrane region" description="Helical" evidence="4">
    <location>
        <begin position="220"/>
        <end position="243"/>
    </location>
</feature>
<feature type="region of interest" description="Disordered" evidence="3">
    <location>
        <begin position="515"/>
        <end position="549"/>
    </location>
</feature>
<keyword evidence="2" id="KW-0539">Nucleus</keyword>
<dbReference type="CDD" id="cd22928">
    <property type="entry name" value="HFD_POLE3_DPB4"/>
    <property type="match status" value="1"/>
</dbReference>
<feature type="transmembrane region" description="Helical" evidence="4">
    <location>
        <begin position="314"/>
        <end position="337"/>
    </location>
</feature>
<dbReference type="Pfam" id="PF03151">
    <property type="entry name" value="TPT"/>
    <property type="match status" value="1"/>
</dbReference>
<evidence type="ECO:0000256" key="2">
    <source>
        <dbReference type="ARBA" id="ARBA00023242"/>
    </source>
</evidence>
<dbReference type="Pfam" id="PF00808">
    <property type="entry name" value="CBFD_NFYB_HMF"/>
    <property type="match status" value="1"/>
</dbReference>
<evidence type="ECO:0000256" key="1">
    <source>
        <dbReference type="ARBA" id="ARBA00004123"/>
    </source>
</evidence>
<evidence type="ECO:0000259" key="5">
    <source>
        <dbReference type="Pfam" id="PF00808"/>
    </source>
</evidence>
<feature type="region of interest" description="Disordered" evidence="3">
    <location>
        <begin position="131"/>
        <end position="187"/>
    </location>
</feature>
<evidence type="ECO:0000256" key="4">
    <source>
        <dbReference type="SAM" id="Phobius"/>
    </source>
</evidence>
<dbReference type="GO" id="GO:0046982">
    <property type="term" value="F:protein heterodimerization activity"/>
    <property type="evidence" value="ECO:0007669"/>
    <property type="project" value="InterPro"/>
</dbReference>
<feature type="non-terminal residue" evidence="7">
    <location>
        <position position="1"/>
    </location>
</feature>
<keyword evidence="4" id="KW-0472">Membrane</keyword>
<feature type="domain" description="Sugar phosphate transporter" evidence="6">
    <location>
        <begin position="226"/>
        <end position="501"/>
    </location>
</feature>
<evidence type="ECO:0000259" key="6">
    <source>
        <dbReference type="Pfam" id="PF03151"/>
    </source>
</evidence>
<feature type="compositionally biased region" description="Acidic residues" evidence="3">
    <location>
        <begin position="146"/>
        <end position="178"/>
    </location>
</feature>
<feature type="transmembrane region" description="Helical" evidence="4">
    <location>
        <begin position="434"/>
        <end position="452"/>
    </location>
</feature>
<dbReference type="EMBL" id="KZ155778">
    <property type="protein sequence ID" value="OUS47292.1"/>
    <property type="molecule type" value="Genomic_DNA"/>
</dbReference>
<evidence type="ECO:0000313" key="7">
    <source>
        <dbReference type="EMBL" id="OUS47292.1"/>
    </source>
</evidence>
<dbReference type="AlphaFoldDB" id="A0A1Y5IJN1"/>
<sequence length="549" mass="60651">LHRAPALDSSSNWFLPCVTLHRASRVHSHLATVMDEDLPRAHVKRIVKSKLNALDNVDAKGQAFEPNIQKDALTAHGECAKIFIHYITATANEICRDHRRQTVSAEDVLRAIEECDFGEIALETRAALETWQRSAKRKRDEKKEDEGDDAGDEKDGVADGDGEDAGDGEQNEAEDAEEPNDRSSQHERRVFRAMGALTTLSRAILGFGGRDLRDERLVRAVYAFRATFYLLAWGTTSGLIILLNDAVLNKYDFPYPIAVSATGPLVSWIIAAVLVVTNRVKLEKTLTIREWLLTVFPIGFFTAVTYAAGNQLYLYLSVSFIQMMKSLSPCVVFAMLVMAKLDTPTKPKVVSVAMMTTFTALGMTLMIIGEGAESMRMVLFQNFLDNRGFGLLEGLFYTCPANLFFLAIGVAIFEEREISLRGDLEIVRQNPWPFIAVSVLGFLVLITTLGVIKTCGSLTFKAAGQLRNIAIILIGVIFMGEKTTFLQLFGYGVNVLGFAYYQMTKADEDVRKLAEAEGGTGDESEQKLLDSPRSSVSNGSDGATEFHKL</sequence>
<dbReference type="PANTHER" id="PTHR46172">
    <property type="entry name" value="DNA POLYMERASE EPSILON SUBUNIT 3"/>
    <property type="match status" value="1"/>
</dbReference>
<dbReference type="GO" id="GO:0008623">
    <property type="term" value="C:CHRAC"/>
    <property type="evidence" value="ECO:0007669"/>
    <property type="project" value="TreeGrafter"/>
</dbReference>
<reference evidence="7" key="1">
    <citation type="submission" date="2017-04" db="EMBL/GenBank/DDBJ databases">
        <title>Population genomics of picophytoplankton unveils novel chromosome hypervariability.</title>
        <authorList>
            <consortium name="DOE Joint Genome Institute"/>
            <person name="Blanc-Mathieu R."/>
            <person name="Krasovec M."/>
            <person name="Hebrard M."/>
            <person name="Yau S."/>
            <person name="Desgranges E."/>
            <person name="Martin J."/>
            <person name="Schackwitz W."/>
            <person name="Kuo A."/>
            <person name="Salin G."/>
            <person name="Donnadieu C."/>
            <person name="Desdevises Y."/>
            <person name="Sanchez-Ferandin S."/>
            <person name="Moreau H."/>
            <person name="Rivals E."/>
            <person name="Grigoriev I.V."/>
            <person name="Grimsley N."/>
            <person name="Eyre-Walker A."/>
            <person name="Piganeau G."/>
        </authorList>
    </citation>
    <scope>NUCLEOTIDE SEQUENCE [LARGE SCALE GENOMIC DNA]</scope>
    <source>
        <strain evidence="7">RCC 1115</strain>
    </source>
</reference>
<dbReference type="Proteomes" id="UP000195557">
    <property type="component" value="Unassembled WGS sequence"/>
</dbReference>